<accession>A0A4R6V4V9</accession>
<dbReference type="AlphaFoldDB" id="A0A4R6V4V9"/>
<dbReference type="PANTHER" id="PTHR19136:SF81">
    <property type="entry name" value="MOLYBDENUM COFACTOR GUANYLYLTRANSFERASE"/>
    <property type="match status" value="1"/>
</dbReference>
<protein>
    <submittedName>
        <fullName evidence="3">Molybdopterin-guanine dinucleotide biosynthesis protein A</fullName>
    </submittedName>
</protein>
<keyword evidence="1" id="KW-0808">Transferase</keyword>
<dbReference type="PANTHER" id="PTHR19136">
    <property type="entry name" value="MOLYBDENUM COFACTOR GUANYLYLTRANSFERASE"/>
    <property type="match status" value="1"/>
</dbReference>
<gene>
    <name evidence="3" type="ORF">EV190_104116</name>
</gene>
<dbReference type="Proteomes" id="UP000295281">
    <property type="component" value="Unassembled WGS sequence"/>
</dbReference>
<evidence type="ECO:0000313" key="3">
    <source>
        <dbReference type="EMBL" id="TDQ53327.1"/>
    </source>
</evidence>
<dbReference type="RefSeq" id="WP_133740854.1">
    <property type="nucleotide sequence ID" value="NZ_SNYN01000004.1"/>
</dbReference>
<reference evidence="3 4" key="1">
    <citation type="submission" date="2019-03" db="EMBL/GenBank/DDBJ databases">
        <title>Genomic Encyclopedia of Type Strains, Phase IV (KMG-IV): sequencing the most valuable type-strain genomes for metagenomic binning, comparative biology and taxonomic classification.</title>
        <authorList>
            <person name="Goeker M."/>
        </authorList>
    </citation>
    <scope>NUCLEOTIDE SEQUENCE [LARGE SCALE GENOMIC DNA]</scope>
    <source>
        <strain evidence="3 4">DSM 46770</strain>
    </source>
</reference>
<dbReference type="InterPro" id="IPR029044">
    <property type="entry name" value="Nucleotide-diphossugar_trans"/>
</dbReference>
<evidence type="ECO:0000256" key="1">
    <source>
        <dbReference type="ARBA" id="ARBA00022679"/>
    </source>
</evidence>
<dbReference type="EMBL" id="SNYN01000004">
    <property type="protein sequence ID" value="TDQ53327.1"/>
    <property type="molecule type" value="Genomic_DNA"/>
</dbReference>
<keyword evidence="4" id="KW-1185">Reference proteome</keyword>
<organism evidence="3 4">
    <name type="scientific">Actinorugispora endophytica</name>
    <dbReference type="NCBI Taxonomy" id="1605990"/>
    <lineage>
        <taxon>Bacteria</taxon>
        <taxon>Bacillati</taxon>
        <taxon>Actinomycetota</taxon>
        <taxon>Actinomycetes</taxon>
        <taxon>Streptosporangiales</taxon>
        <taxon>Nocardiopsidaceae</taxon>
        <taxon>Actinorugispora</taxon>
    </lineage>
</organism>
<dbReference type="InterPro" id="IPR025877">
    <property type="entry name" value="MobA-like_NTP_Trfase"/>
</dbReference>
<dbReference type="Gene3D" id="3.90.550.10">
    <property type="entry name" value="Spore Coat Polysaccharide Biosynthesis Protein SpsA, Chain A"/>
    <property type="match status" value="1"/>
</dbReference>
<dbReference type="SUPFAM" id="SSF53448">
    <property type="entry name" value="Nucleotide-diphospho-sugar transferases"/>
    <property type="match status" value="1"/>
</dbReference>
<evidence type="ECO:0000313" key="4">
    <source>
        <dbReference type="Proteomes" id="UP000295281"/>
    </source>
</evidence>
<sequence length="181" mass="18469">MDGFDAVILAGGAARRLGGADKPGLDVGGRTLLERVAAAARGAASTIVVGPRRPVPAARYVREDPPGAGPVPALRTGLAEVREPWFALLAADMPFLDAEAVEALRAAAARGDGAVLADDRGHPQWTAGVWRAAAVRAALAGYPGSSLRGLLAPLEPVAVPLAEAAVDCDTPEALARARARF</sequence>
<dbReference type="OrthoDB" id="4735656at2"/>
<name>A0A4R6V4V9_9ACTN</name>
<feature type="domain" description="MobA-like NTP transferase" evidence="2">
    <location>
        <begin position="6"/>
        <end position="154"/>
    </location>
</feature>
<dbReference type="GO" id="GO:0016779">
    <property type="term" value="F:nucleotidyltransferase activity"/>
    <property type="evidence" value="ECO:0007669"/>
    <property type="project" value="UniProtKB-ARBA"/>
</dbReference>
<comment type="caution">
    <text evidence="3">The sequence shown here is derived from an EMBL/GenBank/DDBJ whole genome shotgun (WGS) entry which is preliminary data.</text>
</comment>
<dbReference type="Pfam" id="PF12804">
    <property type="entry name" value="NTP_transf_3"/>
    <property type="match status" value="1"/>
</dbReference>
<evidence type="ECO:0000259" key="2">
    <source>
        <dbReference type="Pfam" id="PF12804"/>
    </source>
</evidence>
<proteinExistence type="predicted"/>